<dbReference type="OrthoDB" id="9809288at2"/>
<comment type="cofactor">
    <cofactor evidence="1">
        <name>FMN</name>
        <dbReference type="ChEBI" id="CHEBI:58210"/>
    </cofactor>
</comment>
<dbReference type="Proteomes" id="UP000434850">
    <property type="component" value="Unassembled WGS sequence"/>
</dbReference>
<reference evidence="8 9" key="1">
    <citation type="submission" date="2019-12" db="EMBL/GenBank/DDBJ databases">
        <title>Mucilaginibacter sp. HME9299 genome sequencing and assembly.</title>
        <authorList>
            <person name="Kang H."/>
            <person name="Kim H."/>
            <person name="Joh K."/>
        </authorList>
    </citation>
    <scope>NUCLEOTIDE SEQUENCE [LARGE SCALE GENOMIC DNA]</scope>
    <source>
        <strain evidence="8 9">HME9299</strain>
    </source>
</reference>
<dbReference type="RefSeq" id="WP_157540228.1">
    <property type="nucleotide sequence ID" value="NZ_WQLA01000002.1"/>
</dbReference>
<accession>A0A6I4I8X1</accession>
<proteinExistence type="inferred from homology"/>
<dbReference type="Gene3D" id="3.40.109.10">
    <property type="entry name" value="NADH Oxidase"/>
    <property type="match status" value="1"/>
</dbReference>
<keyword evidence="6" id="KW-0560">Oxidoreductase</keyword>
<dbReference type="SUPFAM" id="SSF55469">
    <property type="entry name" value="FMN-dependent nitroreductase-like"/>
    <property type="match status" value="1"/>
</dbReference>
<dbReference type="InterPro" id="IPR000415">
    <property type="entry name" value="Nitroreductase-like"/>
</dbReference>
<evidence type="ECO:0000313" key="9">
    <source>
        <dbReference type="Proteomes" id="UP000434850"/>
    </source>
</evidence>
<evidence type="ECO:0000256" key="2">
    <source>
        <dbReference type="ARBA" id="ARBA00007118"/>
    </source>
</evidence>
<dbReference type="Pfam" id="PF00881">
    <property type="entry name" value="Nitroreductase"/>
    <property type="match status" value="1"/>
</dbReference>
<evidence type="ECO:0000256" key="3">
    <source>
        <dbReference type="ARBA" id="ARBA00022630"/>
    </source>
</evidence>
<name>A0A6I4I8X1_9SPHI</name>
<dbReference type="EMBL" id="WQLA01000002">
    <property type="protein sequence ID" value="MVN90438.1"/>
    <property type="molecule type" value="Genomic_DNA"/>
</dbReference>
<comment type="similarity">
    <text evidence="2">Belongs to the nitroreductase family.</text>
</comment>
<evidence type="ECO:0000256" key="5">
    <source>
        <dbReference type="ARBA" id="ARBA00022857"/>
    </source>
</evidence>
<evidence type="ECO:0000313" key="8">
    <source>
        <dbReference type="EMBL" id="MVN90438.1"/>
    </source>
</evidence>
<evidence type="ECO:0000256" key="4">
    <source>
        <dbReference type="ARBA" id="ARBA00022643"/>
    </source>
</evidence>
<organism evidence="8 9">
    <name type="scientific">Mucilaginibacter aquatilis</name>
    <dbReference type="NCBI Taxonomy" id="1517760"/>
    <lineage>
        <taxon>Bacteria</taxon>
        <taxon>Pseudomonadati</taxon>
        <taxon>Bacteroidota</taxon>
        <taxon>Sphingobacteriia</taxon>
        <taxon>Sphingobacteriales</taxon>
        <taxon>Sphingobacteriaceae</taxon>
        <taxon>Mucilaginibacter</taxon>
    </lineage>
</organism>
<comment type="caution">
    <text evidence="8">The sequence shown here is derived from an EMBL/GenBank/DDBJ whole genome shotgun (WGS) entry which is preliminary data.</text>
</comment>
<evidence type="ECO:0000256" key="1">
    <source>
        <dbReference type="ARBA" id="ARBA00001917"/>
    </source>
</evidence>
<feature type="domain" description="Nitroreductase" evidence="7">
    <location>
        <begin position="7"/>
        <end position="185"/>
    </location>
</feature>
<dbReference type="PANTHER" id="PTHR43673">
    <property type="entry name" value="NAD(P)H NITROREDUCTASE YDGI-RELATED"/>
    <property type="match status" value="1"/>
</dbReference>
<dbReference type="InterPro" id="IPR033878">
    <property type="entry name" value="NfsB-like"/>
</dbReference>
<dbReference type="PANTHER" id="PTHR43673:SF2">
    <property type="entry name" value="NITROREDUCTASE"/>
    <property type="match status" value="1"/>
</dbReference>
<dbReference type="GO" id="GO:0016491">
    <property type="term" value="F:oxidoreductase activity"/>
    <property type="evidence" value="ECO:0007669"/>
    <property type="project" value="UniProtKB-KW"/>
</dbReference>
<evidence type="ECO:0000259" key="7">
    <source>
        <dbReference type="Pfam" id="PF00881"/>
    </source>
</evidence>
<sequence>MALKEALAWRYATKKFDPSKKISQDTLDYILNTVQLAPSSYGLHHYRIIVVEDAAIRQQLKAAAYNQPQVTDASHLIVFAAETNINEEYVKRYVDQVAHIRNMERSALAGFEDMLLNKVSSLSAEESLVWAHKQAYIALGVLLAAASEVNVDSGPMEGFDPAKFDEILGLKELGLTTSVISAIGYRAEDDEYSKLPKVRKSASDLFIKI</sequence>
<keyword evidence="3" id="KW-0285">Flavoprotein</keyword>
<dbReference type="InterPro" id="IPR029479">
    <property type="entry name" value="Nitroreductase"/>
</dbReference>
<dbReference type="AlphaFoldDB" id="A0A6I4I8X1"/>
<protein>
    <submittedName>
        <fullName evidence="8">NAD(P)H-dependent oxidoreductase</fullName>
    </submittedName>
</protein>
<evidence type="ECO:0000256" key="6">
    <source>
        <dbReference type="ARBA" id="ARBA00023002"/>
    </source>
</evidence>
<gene>
    <name evidence="8" type="ORF">GO816_04795</name>
</gene>
<keyword evidence="4" id="KW-0288">FMN</keyword>
<keyword evidence="9" id="KW-1185">Reference proteome</keyword>
<keyword evidence="5" id="KW-0521">NADP</keyword>
<dbReference type="CDD" id="cd02149">
    <property type="entry name" value="NfsB-like"/>
    <property type="match status" value="1"/>
</dbReference>